<feature type="domain" description="Helicase ATP-binding" evidence="13">
    <location>
        <begin position="215"/>
        <end position="381"/>
    </location>
</feature>
<dbReference type="GO" id="GO:0006310">
    <property type="term" value="P:DNA recombination"/>
    <property type="evidence" value="ECO:0007669"/>
    <property type="project" value="InterPro"/>
</dbReference>
<dbReference type="AlphaFoldDB" id="A0A4Q7ZEA4"/>
<dbReference type="Gene3D" id="3.40.1440.60">
    <property type="entry name" value="PriA, 3(prime) DNA-binding domain"/>
    <property type="match status" value="1"/>
</dbReference>
<dbReference type="GO" id="GO:0008270">
    <property type="term" value="F:zinc ion binding"/>
    <property type="evidence" value="ECO:0007669"/>
    <property type="project" value="UniProtKB-UniRule"/>
</dbReference>
<keyword evidence="8 12" id="KW-0067">ATP-binding</keyword>
<feature type="binding site" evidence="12">
    <location>
        <position position="483"/>
    </location>
    <ligand>
        <name>Zn(2+)</name>
        <dbReference type="ChEBI" id="CHEBI:29105"/>
        <label>1</label>
    </ligand>
</feature>
<dbReference type="HAMAP" id="MF_00983">
    <property type="entry name" value="PriA"/>
    <property type="match status" value="1"/>
</dbReference>
<comment type="catalytic activity">
    <reaction evidence="12">
        <text>Couples ATP hydrolysis with the unwinding of duplex DNA by translocating in the 3'-5' direction.</text>
        <dbReference type="EC" id="5.6.2.4"/>
    </reaction>
</comment>
<dbReference type="GO" id="GO:0006302">
    <property type="term" value="P:double-strand break repair"/>
    <property type="evidence" value="ECO:0007669"/>
    <property type="project" value="InterPro"/>
</dbReference>
<dbReference type="InterPro" id="IPR041222">
    <property type="entry name" value="PriA_3primeBD"/>
</dbReference>
<evidence type="ECO:0000256" key="2">
    <source>
        <dbReference type="ARBA" id="ARBA00022705"/>
    </source>
</evidence>
<evidence type="ECO:0000256" key="6">
    <source>
        <dbReference type="ARBA" id="ARBA00022806"/>
    </source>
</evidence>
<dbReference type="InterPro" id="IPR001650">
    <property type="entry name" value="Helicase_C-like"/>
</dbReference>
<dbReference type="EMBL" id="SHKX01000001">
    <property type="protein sequence ID" value="RZU48269.1"/>
    <property type="molecule type" value="Genomic_DNA"/>
</dbReference>
<evidence type="ECO:0000256" key="5">
    <source>
        <dbReference type="ARBA" id="ARBA00022801"/>
    </source>
</evidence>
<comment type="cofactor">
    <cofactor evidence="12">
        <name>Zn(2+)</name>
        <dbReference type="ChEBI" id="CHEBI:29105"/>
    </cofactor>
    <text evidence="12">Binds 2 zinc ions per subunit.</text>
</comment>
<evidence type="ECO:0000259" key="13">
    <source>
        <dbReference type="PROSITE" id="PS51192"/>
    </source>
</evidence>
<dbReference type="NCBIfam" id="NF004065">
    <property type="entry name" value="PRK05580.1-1"/>
    <property type="match status" value="1"/>
</dbReference>
<comment type="similarity">
    <text evidence="12">Belongs to the helicase family. PriA subfamily.</text>
</comment>
<dbReference type="Gene3D" id="3.40.50.300">
    <property type="entry name" value="P-loop containing nucleotide triphosphate hydrolases"/>
    <property type="match status" value="2"/>
</dbReference>
<dbReference type="GO" id="GO:0006270">
    <property type="term" value="P:DNA replication initiation"/>
    <property type="evidence" value="ECO:0007669"/>
    <property type="project" value="TreeGrafter"/>
</dbReference>
<comment type="subunit">
    <text evidence="12">Component of the replication restart primosome.</text>
</comment>
<dbReference type="EC" id="5.6.2.4" evidence="12"/>
<evidence type="ECO:0000256" key="4">
    <source>
        <dbReference type="ARBA" id="ARBA00022741"/>
    </source>
</evidence>
<dbReference type="InterPro" id="IPR005259">
    <property type="entry name" value="PriA"/>
</dbReference>
<dbReference type="RefSeq" id="WP_130410365.1">
    <property type="nucleotide sequence ID" value="NZ_SHKX01000001.1"/>
</dbReference>
<gene>
    <name evidence="12" type="primary">priA</name>
    <name evidence="14" type="ORF">EV700_0060</name>
</gene>
<feature type="binding site" evidence="12">
    <location>
        <position position="443"/>
    </location>
    <ligand>
        <name>Zn(2+)</name>
        <dbReference type="ChEBI" id="CHEBI:29105"/>
        <label>1</label>
    </ligand>
</feature>
<dbReference type="Proteomes" id="UP000292423">
    <property type="component" value="Unassembled WGS sequence"/>
</dbReference>
<keyword evidence="10 12" id="KW-0413">Isomerase</keyword>
<accession>A0A4Q7ZEA4</accession>
<dbReference type="Pfam" id="PF00271">
    <property type="entry name" value="Helicase_C"/>
    <property type="match status" value="1"/>
</dbReference>
<keyword evidence="9 12" id="KW-0238">DNA-binding</keyword>
<dbReference type="Pfam" id="PF17764">
    <property type="entry name" value="PriA_3primeBD"/>
    <property type="match status" value="1"/>
</dbReference>
<keyword evidence="6 12" id="KW-0347">Helicase</keyword>
<comment type="caution">
    <text evidence="14">The sequence shown here is derived from an EMBL/GenBank/DDBJ whole genome shotgun (WGS) entry which is preliminary data.</text>
</comment>
<dbReference type="PANTHER" id="PTHR30580:SF0">
    <property type="entry name" value="PRIMOSOMAL PROTEIN N"/>
    <property type="match status" value="1"/>
</dbReference>
<proteinExistence type="inferred from homology"/>
<evidence type="ECO:0000256" key="11">
    <source>
        <dbReference type="ARBA" id="ARBA00048988"/>
    </source>
</evidence>
<evidence type="ECO:0000313" key="14">
    <source>
        <dbReference type="EMBL" id="RZU48269.1"/>
    </source>
</evidence>
<dbReference type="GO" id="GO:0043138">
    <property type="term" value="F:3'-5' DNA helicase activity"/>
    <property type="evidence" value="ECO:0007669"/>
    <property type="project" value="UniProtKB-EC"/>
</dbReference>
<dbReference type="Pfam" id="PF18074">
    <property type="entry name" value="PriA_C"/>
    <property type="match status" value="1"/>
</dbReference>
<feature type="binding site" evidence="12">
    <location>
        <position position="470"/>
    </location>
    <ligand>
        <name>Zn(2+)</name>
        <dbReference type="ChEBI" id="CHEBI:29105"/>
        <label>2</label>
    </ligand>
</feature>
<dbReference type="OrthoDB" id="9759544at2"/>
<dbReference type="PANTHER" id="PTHR30580">
    <property type="entry name" value="PRIMOSOMAL PROTEIN N"/>
    <property type="match status" value="1"/>
</dbReference>
<dbReference type="GO" id="GO:0003677">
    <property type="term" value="F:DNA binding"/>
    <property type="evidence" value="ECO:0007669"/>
    <property type="project" value="UniProtKB-UniRule"/>
</dbReference>
<dbReference type="InterPro" id="IPR040498">
    <property type="entry name" value="PriA_CRR"/>
</dbReference>
<name>A0A4Q7ZEA4_9GAMM</name>
<dbReference type="SUPFAM" id="SSF52540">
    <property type="entry name" value="P-loop containing nucleoside triphosphate hydrolases"/>
    <property type="match status" value="2"/>
</dbReference>
<keyword evidence="5 12" id="KW-0378">Hydrolase</keyword>
<evidence type="ECO:0000256" key="3">
    <source>
        <dbReference type="ARBA" id="ARBA00022723"/>
    </source>
</evidence>
<reference evidence="14 15" key="1">
    <citation type="submission" date="2019-02" db="EMBL/GenBank/DDBJ databases">
        <title>Genomic Encyclopedia of Type Strains, Phase IV (KMG-IV): sequencing the most valuable type-strain genomes for metagenomic binning, comparative biology and taxonomic classification.</title>
        <authorList>
            <person name="Goeker M."/>
        </authorList>
    </citation>
    <scope>NUCLEOTIDE SEQUENCE [LARGE SCALE GENOMIC DNA]</scope>
    <source>
        <strain evidence="14 15">DSM 105135</strain>
    </source>
</reference>
<dbReference type="PROSITE" id="PS51192">
    <property type="entry name" value="HELICASE_ATP_BIND_1"/>
    <property type="match status" value="1"/>
</dbReference>
<feature type="binding site" evidence="12">
    <location>
        <position position="449"/>
    </location>
    <ligand>
        <name>Zn(2+)</name>
        <dbReference type="ChEBI" id="CHEBI:29105"/>
        <label>2</label>
    </ligand>
</feature>
<dbReference type="SMART" id="SM00490">
    <property type="entry name" value="HELICc"/>
    <property type="match status" value="1"/>
</dbReference>
<dbReference type="CDD" id="cd17929">
    <property type="entry name" value="DEXHc_priA"/>
    <property type="match status" value="1"/>
</dbReference>
<dbReference type="Pfam" id="PF00270">
    <property type="entry name" value="DEAD"/>
    <property type="match status" value="1"/>
</dbReference>
<dbReference type="GO" id="GO:0016887">
    <property type="term" value="F:ATP hydrolysis activity"/>
    <property type="evidence" value="ECO:0007669"/>
    <property type="project" value="RHEA"/>
</dbReference>
<dbReference type="FunFam" id="3.40.1440.60:FF:000001">
    <property type="entry name" value="Primosomal protein N"/>
    <property type="match status" value="1"/>
</dbReference>
<evidence type="ECO:0000256" key="1">
    <source>
        <dbReference type="ARBA" id="ARBA00022515"/>
    </source>
</evidence>
<dbReference type="CDD" id="cd18804">
    <property type="entry name" value="SF2_C_priA"/>
    <property type="match status" value="1"/>
</dbReference>
<dbReference type="Pfam" id="PF18319">
    <property type="entry name" value="Zn_ribbon_PriA"/>
    <property type="match status" value="1"/>
</dbReference>
<protein>
    <recommendedName>
        <fullName evidence="12">Replication restart protein PriA</fullName>
    </recommendedName>
    <alternativeName>
        <fullName evidence="12">ATP-dependent DNA helicase PriA</fullName>
        <ecNumber evidence="12">5.6.2.4</ecNumber>
    </alternativeName>
    <alternativeName>
        <fullName evidence="12">DNA 3'-5' helicase PriA</fullName>
    </alternativeName>
</protein>
<keyword evidence="15" id="KW-1185">Reference proteome</keyword>
<dbReference type="GO" id="GO:0006269">
    <property type="term" value="P:DNA replication, synthesis of primer"/>
    <property type="evidence" value="ECO:0007669"/>
    <property type="project" value="UniProtKB-KW"/>
</dbReference>
<keyword evidence="2 12" id="KW-0235">DNA replication</keyword>
<dbReference type="GO" id="GO:0005524">
    <property type="term" value="F:ATP binding"/>
    <property type="evidence" value="ECO:0007669"/>
    <property type="project" value="UniProtKB-UniRule"/>
</dbReference>
<organism evidence="14 15">
    <name type="scientific">Fluviicoccus keumensis</name>
    <dbReference type="NCBI Taxonomy" id="1435465"/>
    <lineage>
        <taxon>Bacteria</taxon>
        <taxon>Pseudomonadati</taxon>
        <taxon>Pseudomonadota</taxon>
        <taxon>Gammaproteobacteria</taxon>
        <taxon>Moraxellales</taxon>
        <taxon>Moraxellaceae</taxon>
        <taxon>Fluviicoccus</taxon>
    </lineage>
</organism>
<feature type="binding site" evidence="12">
    <location>
        <position position="440"/>
    </location>
    <ligand>
        <name>Zn(2+)</name>
        <dbReference type="ChEBI" id="CHEBI:29105"/>
        <label>1</label>
    </ligand>
</feature>
<evidence type="ECO:0000256" key="9">
    <source>
        <dbReference type="ARBA" id="ARBA00023125"/>
    </source>
</evidence>
<evidence type="ECO:0000256" key="10">
    <source>
        <dbReference type="ARBA" id="ARBA00023235"/>
    </source>
</evidence>
<dbReference type="FunFam" id="3.40.50.300:FF:000489">
    <property type="entry name" value="Primosome assembly protein PriA"/>
    <property type="match status" value="1"/>
</dbReference>
<feature type="binding site" evidence="12">
    <location>
        <position position="452"/>
    </location>
    <ligand>
        <name>Zn(2+)</name>
        <dbReference type="ChEBI" id="CHEBI:29105"/>
        <label>2</label>
    </ligand>
</feature>
<dbReference type="SMART" id="SM00487">
    <property type="entry name" value="DEXDc"/>
    <property type="match status" value="1"/>
</dbReference>
<evidence type="ECO:0000313" key="15">
    <source>
        <dbReference type="Proteomes" id="UP000292423"/>
    </source>
</evidence>
<dbReference type="InterPro" id="IPR041236">
    <property type="entry name" value="PriA_C"/>
</dbReference>
<keyword evidence="3 12" id="KW-0479">Metal-binding</keyword>
<comment type="function">
    <text evidence="12">Initiates the restart of stalled replication forks, which reloads the replicative helicase on sites other than the origin of replication. Recognizes and binds to abandoned replication forks and remodels them to uncover a helicase loading site. Promotes assembly of the primosome at these replication forks.</text>
</comment>
<dbReference type="InterPro" id="IPR014001">
    <property type="entry name" value="Helicase_ATP-bd"/>
</dbReference>
<evidence type="ECO:0000256" key="8">
    <source>
        <dbReference type="ARBA" id="ARBA00022840"/>
    </source>
</evidence>
<keyword evidence="1 12" id="KW-0639">Primosome</keyword>
<keyword evidence="4 12" id="KW-0547">Nucleotide-binding</keyword>
<dbReference type="GO" id="GO:1990077">
    <property type="term" value="C:primosome complex"/>
    <property type="evidence" value="ECO:0007669"/>
    <property type="project" value="UniProtKB-UniRule"/>
</dbReference>
<dbReference type="InterPro" id="IPR011545">
    <property type="entry name" value="DEAD/DEAH_box_helicase_dom"/>
</dbReference>
<sequence length="734" mass="81364">MSRHFLQVALPVPLRKTFDYRIPATFSELPALGARVKVPFGPRDLIGIVTGISDHTDTPEDKLKFAKALLDPVAVFPEPVMELLLRAARYYHYPVGEVFDTALPALLRQGDDLFENPIHWRLTHSGRALDRHALRNAPKQLIAWDGLLLHGEHGISEDFLTHMGIGRDSLNALARKGLAESFGETRQSFTHPRFQLSEAPLVANAEQTAAIEAITGKLGHFQPFLLEGITGSGKTEVYLQAVEACLRRHQQVLILVPEIGLTPQIVSRFRARFATDIALLHSGLTERERLKAWRRAFLGHAGIVIGTRSSLFTPMPHLGLIIVDEEHDLSFKQQEGFRYHARDLAVMRGQLQGCPVVLGSATPSLETLGNARSGRYEHLVLQERAASAQAPDIKLIDLRGQKLRGGLTDALHRAIALRLNHDEQVLVFINRRGFAPVLLCHDCGWQAVCPRCDARTTLHRDPVRLHCHHCGYSERPPKQCPSCQSEELRAIGAGTVRVEESLKELFPKADVHRIDRDSTRRKDSWQNLYDQVAKGNAAILVGTQMLAKGHHFPNVTLVALLEADSGLLGADFRAGERVAQLITQVAGRAGRAHKAGLVLLQTHQPDHALLKQLLNGGYSAFADVALEERRQIGLPPYGHLALLRAEANAPELALQFLQEAVTQGQALGNEPEFWGPIPAPMEKKAGVYRAHLLLKSGNRPALHHFLDGWLPLLPNLPTAKRIRWTLDVDPQETA</sequence>
<evidence type="ECO:0000256" key="12">
    <source>
        <dbReference type="HAMAP-Rule" id="MF_00983"/>
    </source>
</evidence>
<dbReference type="InterPro" id="IPR027417">
    <property type="entry name" value="P-loop_NTPase"/>
</dbReference>
<evidence type="ECO:0000256" key="7">
    <source>
        <dbReference type="ARBA" id="ARBA00022833"/>
    </source>
</evidence>
<feature type="binding site" evidence="12">
    <location>
        <position position="480"/>
    </location>
    <ligand>
        <name>Zn(2+)</name>
        <dbReference type="ChEBI" id="CHEBI:29105"/>
        <label>1</label>
    </ligand>
</feature>
<comment type="catalytic activity">
    <reaction evidence="11 12">
        <text>ATP + H2O = ADP + phosphate + H(+)</text>
        <dbReference type="Rhea" id="RHEA:13065"/>
        <dbReference type="ChEBI" id="CHEBI:15377"/>
        <dbReference type="ChEBI" id="CHEBI:15378"/>
        <dbReference type="ChEBI" id="CHEBI:30616"/>
        <dbReference type="ChEBI" id="CHEBI:43474"/>
        <dbReference type="ChEBI" id="CHEBI:456216"/>
        <dbReference type="EC" id="5.6.2.4"/>
    </reaction>
</comment>
<dbReference type="NCBIfam" id="NF004067">
    <property type="entry name" value="PRK05580.1-4"/>
    <property type="match status" value="1"/>
</dbReference>
<keyword evidence="7 12" id="KW-0862">Zinc</keyword>
<feature type="binding site" evidence="12">
    <location>
        <position position="467"/>
    </location>
    <ligand>
        <name>Zn(2+)</name>
        <dbReference type="ChEBI" id="CHEBI:29105"/>
        <label>2</label>
    </ligand>
</feature>
<dbReference type="InterPro" id="IPR042115">
    <property type="entry name" value="PriA_3primeBD_sf"/>
</dbReference>
<dbReference type="NCBIfam" id="TIGR00595">
    <property type="entry name" value="priA"/>
    <property type="match status" value="1"/>
</dbReference>